<feature type="transmembrane region" description="Helical" evidence="1">
    <location>
        <begin position="183"/>
        <end position="201"/>
    </location>
</feature>
<feature type="transmembrane region" description="Helical" evidence="1">
    <location>
        <begin position="207"/>
        <end position="224"/>
    </location>
</feature>
<evidence type="ECO:0000313" key="2">
    <source>
        <dbReference type="EMBL" id="SHJ53000.1"/>
    </source>
</evidence>
<feature type="transmembrane region" description="Helical" evidence="1">
    <location>
        <begin position="245"/>
        <end position="266"/>
    </location>
</feature>
<name>A0A1M6K276_PARC5</name>
<reference evidence="2 3" key="1">
    <citation type="submission" date="2016-11" db="EMBL/GenBank/DDBJ databases">
        <authorList>
            <person name="Jaros S."/>
            <person name="Januszkiewicz K."/>
            <person name="Wedrychowicz H."/>
        </authorList>
    </citation>
    <scope>NUCLEOTIDE SEQUENCE [LARGE SCALE GENOMIC DNA]</scope>
    <source>
        <strain evidence="2 3">DSM 15212</strain>
    </source>
</reference>
<dbReference type="OrthoDB" id="1955097at2"/>
<feature type="transmembrane region" description="Helical" evidence="1">
    <location>
        <begin position="157"/>
        <end position="176"/>
    </location>
</feature>
<keyword evidence="3" id="KW-1185">Reference proteome</keyword>
<feature type="transmembrane region" description="Helical" evidence="1">
    <location>
        <begin position="124"/>
        <end position="145"/>
    </location>
</feature>
<keyword evidence="1" id="KW-0472">Membrane</keyword>
<organism evidence="2 3">
    <name type="scientific">Paramaledivibacter caminithermalis (strain DSM 15212 / CIP 107654 / DViRD3)</name>
    <name type="common">Clostridium caminithermale</name>
    <dbReference type="NCBI Taxonomy" id="1121301"/>
    <lineage>
        <taxon>Bacteria</taxon>
        <taxon>Bacillati</taxon>
        <taxon>Bacillota</taxon>
        <taxon>Clostridia</taxon>
        <taxon>Peptostreptococcales</taxon>
        <taxon>Caminicellaceae</taxon>
        <taxon>Paramaledivibacter</taxon>
    </lineage>
</organism>
<feature type="transmembrane region" description="Helical" evidence="1">
    <location>
        <begin position="94"/>
        <end position="112"/>
    </location>
</feature>
<feature type="transmembrane region" description="Helical" evidence="1">
    <location>
        <begin position="22"/>
        <end position="41"/>
    </location>
</feature>
<keyword evidence="1" id="KW-1133">Transmembrane helix</keyword>
<dbReference type="RefSeq" id="WP_073146540.1">
    <property type="nucleotide sequence ID" value="NZ_FRAG01000002.1"/>
</dbReference>
<proteinExistence type="predicted"/>
<dbReference type="EMBL" id="FRAG01000002">
    <property type="protein sequence ID" value="SHJ53000.1"/>
    <property type="molecule type" value="Genomic_DNA"/>
</dbReference>
<feature type="transmembrane region" description="Helical" evidence="1">
    <location>
        <begin position="53"/>
        <end position="74"/>
    </location>
</feature>
<gene>
    <name evidence="2" type="ORF">SAMN02745912_00222</name>
</gene>
<protein>
    <submittedName>
        <fullName evidence="2">Uncharacterized protein</fullName>
    </submittedName>
</protein>
<keyword evidence="1" id="KW-0812">Transmembrane</keyword>
<dbReference type="STRING" id="1121301.SAMN02745912_00222"/>
<sequence>MNIIQKIIWHVTKHRILSQTTIFLMGTSILLMAIVSLYYIFIKKKDYGRNMALAGVAIRILMLIAFTVELYHQMSIYPLKGADLLSKEDALEHLNYLLLLGYMVVVGIYYILTIEKSKYRGFFYTFDIGMMIIPIFNIFPILIHVILEGQIQQSIEIIVYISIVVLSIYLFFRMYWKKNILSYILLFAAAISPIILFNILGYSEAEYNPIFIIEIFLMLLASYEGTRSMLSVIIEKKNLNLQSHLYVLSIFPVLLIFLANPFYNIWDIGTDLGKYEVRETFYIGTPLTNLKRAEEVARITTGNTTDKIRPKYSINENFHNGYDLKIGDYWVQVASTEGTLLTVNRIGCHKIKDKKMLLKKEDAQQLSIDWLNNVGLDFNPKEIDIEISEEDSSFKVNFNKKFTDGSLLKDNTNDYIADSSISWYKDGALAGFENGYNFFAASSNSKKILDGLDIEKIIKNWYLDLGETSQPYIIIHEGFGFFPGDPYRLEVILKNKDHILLDRNGEVVSFQRERNDDEDIFNGSYEEGLIVAEKYLSEICKEWSKYDFEIFKRGIDKGSKGYYEFIYPIDELNSYYINIALNSHGKLIRFNKGKRVINREKYLVKDDFPISRRQALNLVSKYYKPFEIYNKRIMMALTSDNDENYKYNWMIVVFPFGKVEHHVYFVDPYTGDIKEVYGYKDGVIGE</sequence>
<dbReference type="AlphaFoldDB" id="A0A1M6K276"/>
<accession>A0A1M6K276</accession>
<evidence type="ECO:0000313" key="3">
    <source>
        <dbReference type="Proteomes" id="UP000184465"/>
    </source>
</evidence>
<evidence type="ECO:0000256" key="1">
    <source>
        <dbReference type="SAM" id="Phobius"/>
    </source>
</evidence>
<dbReference type="Proteomes" id="UP000184465">
    <property type="component" value="Unassembled WGS sequence"/>
</dbReference>